<dbReference type="PANTHER" id="PTHR22603:SF66">
    <property type="entry name" value="ETHANOLAMINE KINASE"/>
    <property type="match status" value="1"/>
</dbReference>
<keyword evidence="6" id="KW-1185">Reference proteome</keyword>
<dbReference type="EC" id="2.7.1.82" evidence="3"/>
<dbReference type="EMBL" id="JAQIZZ010000005">
    <property type="protein sequence ID" value="KAJ5540413.1"/>
    <property type="molecule type" value="Genomic_DNA"/>
</dbReference>
<dbReference type="GO" id="GO:0004305">
    <property type="term" value="F:ethanolamine kinase activity"/>
    <property type="evidence" value="ECO:0007669"/>
    <property type="project" value="UniProtKB-EC"/>
</dbReference>
<sequence length="412" mass="47547">MPSNNGFARAELRYIPLSYCRDDSENSARKIILNYNPEWENPVNKIEIVQFANGLTNTVLKVLIHRPELTNSEVEDEALLIRAYGDRGALIDREEEINTHLFLAQHDLATPLLARFENGLLYPFVPGRPCEEHELFSAPVFRGIARHLAKWHAVLPRISNEYSSRNSSKGHPARITTGPPDSIKQTQMQTVSTMWEVMANWISKLPDSTQEQCDRRLKLQKELSWMKARFNENNTTDEPNLVFTHGDLIPGNIIILPGKNDMQSDHESEPVKVRFIDYECAGIQPAAFEIASFFYCWIGTECDYTRLPTRTTRRQFLAEYAKSYCERCGLNSSREGEILQRMCHEVDRYRGIPGFYWALWGFVHSLKPDPDFDSASYGEKRLLEYYAWKEGSDGSRQEGEKPPLCEQQWARE</sequence>
<dbReference type="Gene3D" id="3.90.1200.10">
    <property type="match status" value="1"/>
</dbReference>
<dbReference type="GO" id="GO:0005737">
    <property type="term" value="C:cytoplasm"/>
    <property type="evidence" value="ECO:0007669"/>
    <property type="project" value="TreeGrafter"/>
</dbReference>
<gene>
    <name evidence="5" type="ORF">N7494_005489</name>
</gene>
<dbReference type="SUPFAM" id="SSF56112">
    <property type="entry name" value="Protein kinase-like (PK-like)"/>
    <property type="match status" value="1"/>
</dbReference>
<comment type="caution">
    <text evidence="5">The sequence shown here is derived from an EMBL/GenBank/DDBJ whole genome shotgun (WGS) entry which is preliminary data.</text>
</comment>
<feature type="region of interest" description="Disordered" evidence="4">
    <location>
        <begin position="162"/>
        <end position="184"/>
    </location>
</feature>
<dbReference type="Gene3D" id="3.30.200.20">
    <property type="entry name" value="Phosphorylase Kinase, domain 1"/>
    <property type="match status" value="1"/>
</dbReference>
<dbReference type="InterPro" id="IPR011009">
    <property type="entry name" value="Kinase-like_dom_sf"/>
</dbReference>
<evidence type="ECO:0000256" key="1">
    <source>
        <dbReference type="ARBA" id="ARBA00037883"/>
    </source>
</evidence>
<comment type="pathway">
    <text evidence="1">Phospholipid metabolism; phosphatidylethanolamine biosynthesis; phosphatidylethanolamine from ethanolamine: step 1/3.</text>
</comment>
<organism evidence="5 6">
    <name type="scientific">Penicillium frequentans</name>
    <dbReference type="NCBI Taxonomy" id="3151616"/>
    <lineage>
        <taxon>Eukaryota</taxon>
        <taxon>Fungi</taxon>
        <taxon>Dikarya</taxon>
        <taxon>Ascomycota</taxon>
        <taxon>Pezizomycotina</taxon>
        <taxon>Eurotiomycetes</taxon>
        <taxon>Eurotiomycetidae</taxon>
        <taxon>Eurotiales</taxon>
        <taxon>Aspergillaceae</taxon>
        <taxon>Penicillium</taxon>
    </lineage>
</organism>
<feature type="region of interest" description="Disordered" evidence="4">
    <location>
        <begin position="391"/>
        <end position="412"/>
    </location>
</feature>
<dbReference type="Proteomes" id="UP001220324">
    <property type="component" value="Unassembled WGS sequence"/>
</dbReference>
<dbReference type="Pfam" id="PF01633">
    <property type="entry name" value="Choline_kinase"/>
    <property type="match status" value="1"/>
</dbReference>
<evidence type="ECO:0000256" key="2">
    <source>
        <dbReference type="ARBA" id="ARBA00038211"/>
    </source>
</evidence>
<reference evidence="5 6" key="1">
    <citation type="journal article" date="2023" name="IMA Fungus">
        <title>Comparative genomic study of the Penicillium genus elucidates a diverse pangenome and 15 lateral gene transfer events.</title>
        <authorList>
            <person name="Petersen C."/>
            <person name="Sorensen T."/>
            <person name="Nielsen M.R."/>
            <person name="Sondergaard T.E."/>
            <person name="Sorensen J.L."/>
            <person name="Fitzpatrick D.A."/>
            <person name="Frisvad J.C."/>
            <person name="Nielsen K.L."/>
        </authorList>
    </citation>
    <scope>NUCLEOTIDE SEQUENCE [LARGE SCALE GENOMIC DNA]</scope>
    <source>
        <strain evidence="5 6">IBT 35679</strain>
    </source>
</reference>
<evidence type="ECO:0000256" key="4">
    <source>
        <dbReference type="SAM" id="MobiDB-lite"/>
    </source>
</evidence>
<evidence type="ECO:0000313" key="6">
    <source>
        <dbReference type="Proteomes" id="UP001220324"/>
    </source>
</evidence>
<dbReference type="GO" id="GO:0006646">
    <property type="term" value="P:phosphatidylethanolamine biosynthetic process"/>
    <property type="evidence" value="ECO:0007669"/>
    <property type="project" value="TreeGrafter"/>
</dbReference>
<comment type="similarity">
    <text evidence="2">Belongs to the choline/ethanolamine kinase family.</text>
</comment>
<dbReference type="PANTHER" id="PTHR22603">
    <property type="entry name" value="CHOLINE/ETHANOALAMINE KINASE"/>
    <property type="match status" value="1"/>
</dbReference>
<proteinExistence type="inferred from homology"/>
<accession>A0AAD6CUF8</accession>
<evidence type="ECO:0000256" key="3">
    <source>
        <dbReference type="ARBA" id="ARBA00038874"/>
    </source>
</evidence>
<dbReference type="AlphaFoldDB" id="A0AAD6CUF8"/>
<protein>
    <recommendedName>
        <fullName evidence="3">ethanolamine kinase</fullName>
        <ecNumber evidence="3">2.7.1.82</ecNumber>
    </recommendedName>
</protein>
<evidence type="ECO:0000313" key="5">
    <source>
        <dbReference type="EMBL" id="KAJ5540413.1"/>
    </source>
</evidence>
<name>A0AAD6CUF8_9EURO</name>